<dbReference type="SUPFAM" id="SSF53335">
    <property type="entry name" value="S-adenosyl-L-methionine-dependent methyltransferases"/>
    <property type="match status" value="1"/>
</dbReference>
<feature type="binding site" evidence="7 8">
    <location>
        <position position="54"/>
    </location>
    <ligand>
        <name>S-adenosyl-L-methionine</name>
        <dbReference type="ChEBI" id="CHEBI:59789"/>
    </ligand>
</feature>
<dbReference type="Gene3D" id="1.10.8.100">
    <property type="entry name" value="Ribosomal RNA adenine dimethylase-like, domain 2"/>
    <property type="match status" value="1"/>
</dbReference>
<feature type="binding site" evidence="7 8">
    <location>
        <position position="27"/>
    </location>
    <ligand>
        <name>S-adenosyl-L-methionine</name>
        <dbReference type="ChEBI" id="CHEBI:59789"/>
    </ligand>
</feature>
<evidence type="ECO:0000256" key="4">
    <source>
        <dbReference type="ARBA" id="ARBA00022679"/>
    </source>
</evidence>
<dbReference type="NCBIfam" id="TIGR00755">
    <property type="entry name" value="ksgA"/>
    <property type="match status" value="1"/>
</dbReference>
<feature type="binding site" evidence="7 8">
    <location>
        <position position="76"/>
    </location>
    <ligand>
        <name>S-adenosyl-L-methionine</name>
        <dbReference type="ChEBI" id="CHEBI:59789"/>
    </ligand>
</feature>
<evidence type="ECO:0000256" key="3">
    <source>
        <dbReference type="ARBA" id="ARBA00022603"/>
    </source>
</evidence>
<evidence type="ECO:0000256" key="1">
    <source>
        <dbReference type="ARBA" id="ARBA00022490"/>
    </source>
</evidence>
<comment type="similarity">
    <text evidence="7">Belongs to the class I-like SAM-binding methyltransferase superfamily. rRNA adenine N(6)-methyltransferase family. RsmA subfamily.</text>
</comment>
<feature type="binding site" evidence="7 8">
    <location>
        <position position="29"/>
    </location>
    <ligand>
        <name>S-adenosyl-L-methionine</name>
        <dbReference type="ChEBI" id="CHEBI:59789"/>
    </ligand>
</feature>
<dbReference type="PROSITE" id="PS01131">
    <property type="entry name" value="RRNA_A_DIMETH"/>
    <property type="match status" value="1"/>
</dbReference>
<dbReference type="InterPro" id="IPR020596">
    <property type="entry name" value="rRNA_Ade_Mease_Trfase_CS"/>
</dbReference>
<dbReference type="InterPro" id="IPR001737">
    <property type="entry name" value="KsgA/Erm"/>
</dbReference>
<evidence type="ECO:0000256" key="6">
    <source>
        <dbReference type="ARBA" id="ARBA00022884"/>
    </source>
</evidence>
<protein>
    <recommendedName>
        <fullName evidence="7">Ribosomal RNA small subunit methyltransferase A</fullName>
        <ecNumber evidence="7">2.1.1.182</ecNumber>
    </recommendedName>
    <alternativeName>
        <fullName evidence="7">16S rRNA (adenine(1518)-N(6)/adenine(1519)-N(6))-dimethyltransferase</fullName>
    </alternativeName>
    <alternativeName>
        <fullName evidence="7">16S rRNA dimethyladenosine transferase</fullName>
    </alternativeName>
    <alternativeName>
        <fullName evidence="7">16S rRNA dimethylase</fullName>
    </alternativeName>
    <alternativeName>
        <fullName evidence="7">S-adenosylmethionine-6-N', N'-adenosyl(rRNA) dimethyltransferase</fullName>
    </alternativeName>
</protein>
<evidence type="ECO:0000259" key="9">
    <source>
        <dbReference type="SMART" id="SM00650"/>
    </source>
</evidence>
<dbReference type="InterPro" id="IPR029063">
    <property type="entry name" value="SAM-dependent_MTases_sf"/>
</dbReference>
<dbReference type="PROSITE" id="PS51689">
    <property type="entry name" value="SAM_RNA_A_N6_MT"/>
    <property type="match status" value="1"/>
</dbReference>
<keyword evidence="2 7" id="KW-0698">rRNA processing</keyword>
<keyword evidence="3 7" id="KW-0489">Methyltransferase</keyword>
<dbReference type="InterPro" id="IPR020598">
    <property type="entry name" value="rRNA_Ade_methylase_Trfase_N"/>
</dbReference>
<comment type="function">
    <text evidence="7">Specifically dimethylates two adjacent adenosines (A1518 and A1519) in the loop of a conserved hairpin near the 3'-end of 16S rRNA in the 30S particle. May play a critical role in biogenesis of 30S subunits.</text>
</comment>
<feature type="binding site" evidence="7 8">
    <location>
        <position position="121"/>
    </location>
    <ligand>
        <name>S-adenosyl-L-methionine</name>
        <dbReference type="ChEBI" id="CHEBI:59789"/>
    </ligand>
</feature>
<dbReference type="PANTHER" id="PTHR11727:SF7">
    <property type="entry name" value="DIMETHYLADENOSINE TRANSFERASE-RELATED"/>
    <property type="match status" value="1"/>
</dbReference>
<dbReference type="PANTHER" id="PTHR11727">
    <property type="entry name" value="DIMETHYLADENOSINE TRANSFERASE"/>
    <property type="match status" value="1"/>
</dbReference>
<dbReference type="GO" id="GO:0003723">
    <property type="term" value="F:RNA binding"/>
    <property type="evidence" value="ECO:0007669"/>
    <property type="project" value="UniProtKB-UniRule"/>
</dbReference>
<dbReference type="SMART" id="SM00650">
    <property type="entry name" value="rADc"/>
    <property type="match status" value="1"/>
</dbReference>
<dbReference type="EC" id="2.1.1.182" evidence="7"/>
<dbReference type="HAMAP" id="MF_00607">
    <property type="entry name" value="16SrRNA_methyltr_A"/>
    <property type="match status" value="1"/>
</dbReference>
<feature type="domain" description="Ribosomal RNA adenine methylase transferase N-terminal" evidence="9">
    <location>
        <begin position="34"/>
        <end position="206"/>
    </location>
</feature>
<comment type="caution">
    <text evidence="10">The sequence shown here is derived from an EMBL/GenBank/DDBJ whole genome shotgun (WGS) entry which is preliminary data.</text>
</comment>
<keyword evidence="4 7" id="KW-0808">Transferase</keyword>
<dbReference type="GO" id="GO:0005829">
    <property type="term" value="C:cytosol"/>
    <property type="evidence" value="ECO:0007669"/>
    <property type="project" value="TreeGrafter"/>
</dbReference>
<proteinExistence type="inferred from homology"/>
<evidence type="ECO:0000313" key="10">
    <source>
        <dbReference type="EMBL" id="RST71946.1"/>
    </source>
</evidence>
<comment type="subcellular location">
    <subcellularLocation>
        <location evidence="7">Cytoplasm</location>
    </subcellularLocation>
</comment>
<feature type="binding site" evidence="7 8">
    <location>
        <position position="102"/>
    </location>
    <ligand>
        <name>S-adenosyl-L-methionine</name>
        <dbReference type="ChEBI" id="CHEBI:59789"/>
    </ligand>
</feature>
<keyword evidence="5 7" id="KW-0949">S-adenosyl-L-methionine</keyword>
<organism evidence="10 11">
    <name type="scientific">Candidatus Aquarickettsia rohweri</name>
    <dbReference type="NCBI Taxonomy" id="2602574"/>
    <lineage>
        <taxon>Bacteria</taxon>
        <taxon>Pseudomonadati</taxon>
        <taxon>Pseudomonadota</taxon>
        <taxon>Alphaproteobacteria</taxon>
        <taxon>Rickettsiales</taxon>
        <taxon>Candidatus Midichloriaceae</taxon>
        <taxon>Candidatus Aquarickettsia</taxon>
    </lineage>
</organism>
<name>A0A3R9ZRV9_9RICK</name>
<dbReference type="GO" id="GO:0052908">
    <property type="term" value="F:16S rRNA (adenine(1518)-N(6)/adenine(1519)-N(6))-dimethyltransferase activity"/>
    <property type="evidence" value="ECO:0007669"/>
    <property type="project" value="UniProtKB-EC"/>
</dbReference>
<evidence type="ECO:0000256" key="7">
    <source>
        <dbReference type="HAMAP-Rule" id="MF_00607"/>
    </source>
</evidence>
<sequence length="274" mass="31545">MIMNEISELKRNLKEFNITPIKKFGQNFLINQNIIHQIVRSIGNTCDKEILEIGPGIGVLTNQLLKTNIKSLTVVEIDKKMQPILDKIKAPSNVNFNIIYDDALQINERNFVGNFYSIVANLPYNISTVLLVKWFKNLHFIDSIIVMVQKEVANRLIAKVGTHDYGRLSVLAQFTCECELLFDVGPENFFPIPKVTSSVIKLTPKKLLPTLEEINKIEKTCKVTFNYRRKQIRKTLKQVIAKPEYELKKLKIDSSKRPEQLSIDEFLKISNILK</sequence>
<dbReference type="InterPro" id="IPR011530">
    <property type="entry name" value="rRNA_adenine_dimethylase"/>
</dbReference>
<accession>A0A3R9ZRV9</accession>
<reference evidence="11" key="1">
    <citation type="submission" date="2018-11" db="EMBL/GenBank/DDBJ databases">
        <title>Phylogenetic, genomic, and biogeographic characterization of a novel and ubiquitous marine invertebrate-associated Rickettsiales parasite, Candidatus Marinoinvertebrata rohwerii, gen. nov., sp. nov.</title>
        <authorList>
            <person name="Klinges J.G."/>
            <person name="Rosales S.M."/>
            <person name="Mcminds R."/>
            <person name="Shaver E.C."/>
            <person name="Shantz A."/>
            <person name="Peters E.C."/>
            <person name="Burkepile D.E."/>
            <person name="Silliman B.R."/>
            <person name="Vega Thurber R.L."/>
        </authorList>
    </citation>
    <scope>NUCLEOTIDE SEQUENCE [LARGE SCALE GENOMIC DNA]</scope>
    <source>
        <strain evidence="11">a_cerv_44</strain>
    </source>
</reference>
<evidence type="ECO:0000256" key="2">
    <source>
        <dbReference type="ARBA" id="ARBA00022552"/>
    </source>
</evidence>
<comment type="catalytic activity">
    <reaction evidence="7">
        <text>adenosine(1518)/adenosine(1519) in 16S rRNA + 4 S-adenosyl-L-methionine = N(6)-dimethyladenosine(1518)/N(6)-dimethyladenosine(1519) in 16S rRNA + 4 S-adenosyl-L-homocysteine + 4 H(+)</text>
        <dbReference type="Rhea" id="RHEA:19609"/>
        <dbReference type="Rhea" id="RHEA-COMP:10232"/>
        <dbReference type="Rhea" id="RHEA-COMP:10233"/>
        <dbReference type="ChEBI" id="CHEBI:15378"/>
        <dbReference type="ChEBI" id="CHEBI:57856"/>
        <dbReference type="ChEBI" id="CHEBI:59789"/>
        <dbReference type="ChEBI" id="CHEBI:74411"/>
        <dbReference type="ChEBI" id="CHEBI:74493"/>
        <dbReference type="EC" id="2.1.1.182"/>
    </reaction>
</comment>
<dbReference type="Pfam" id="PF00398">
    <property type="entry name" value="RrnaAD"/>
    <property type="match status" value="1"/>
</dbReference>
<dbReference type="InterPro" id="IPR023165">
    <property type="entry name" value="rRNA_Ade_diMease-like_C"/>
</dbReference>
<dbReference type="CDD" id="cd02440">
    <property type="entry name" value="AdoMet_MTases"/>
    <property type="match status" value="1"/>
</dbReference>
<dbReference type="EMBL" id="RXFM01000004">
    <property type="protein sequence ID" value="RST71946.1"/>
    <property type="molecule type" value="Genomic_DNA"/>
</dbReference>
<evidence type="ECO:0000256" key="5">
    <source>
        <dbReference type="ARBA" id="ARBA00022691"/>
    </source>
</evidence>
<dbReference type="Gene3D" id="3.40.50.150">
    <property type="entry name" value="Vaccinia Virus protein VP39"/>
    <property type="match status" value="1"/>
</dbReference>
<keyword evidence="1 7" id="KW-0963">Cytoplasm</keyword>
<keyword evidence="6 7" id="KW-0694">RNA-binding</keyword>
<keyword evidence="11" id="KW-1185">Reference proteome</keyword>
<evidence type="ECO:0000313" key="11">
    <source>
        <dbReference type="Proteomes" id="UP000279470"/>
    </source>
</evidence>
<evidence type="ECO:0000256" key="8">
    <source>
        <dbReference type="PROSITE-ProRule" id="PRU01026"/>
    </source>
</evidence>
<dbReference type="Proteomes" id="UP000279470">
    <property type="component" value="Unassembled WGS sequence"/>
</dbReference>
<dbReference type="AlphaFoldDB" id="A0A3R9ZRV9"/>
<dbReference type="OrthoDB" id="9814755at2"/>
<gene>
    <name evidence="7 10" type="primary">rsmA</name>
    <name evidence="7" type="synonym">ksgA</name>
    <name evidence="10" type="ORF">EIC27_00505</name>
</gene>